<dbReference type="InterPro" id="IPR044492">
    <property type="entry name" value="P_typ_ATPase_HD_dom"/>
</dbReference>
<dbReference type="SMART" id="SM00831">
    <property type="entry name" value="Cation_ATPase_N"/>
    <property type="match status" value="1"/>
</dbReference>
<evidence type="ECO:0000256" key="20">
    <source>
        <dbReference type="SAM" id="Phobius"/>
    </source>
</evidence>
<dbReference type="NCBIfam" id="TIGR01494">
    <property type="entry name" value="ATPase_P-type"/>
    <property type="match status" value="2"/>
</dbReference>
<dbReference type="GO" id="GO:0006825">
    <property type="term" value="P:copper ion transport"/>
    <property type="evidence" value="ECO:0007669"/>
    <property type="project" value="UniProtKB-KW"/>
</dbReference>
<dbReference type="GO" id="GO:0005524">
    <property type="term" value="F:ATP binding"/>
    <property type="evidence" value="ECO:0007669"/>
    <property type="project" value="UniProtKB-KW"/>
</dbReference>
<evidence type="ECO:0000256" key="5">
    <source>
        <dbReference type="ARBA" id="ARBA00022568"/>
    </source>
</evidence>
<evidence type="ECO:0000256" key="13">
    <source>
        <dbReference type="ARBA" id="ARBA00022860"/>
    </source>
</evidence>
<evidence type="ECO:0000256" key="16">
    <source>
        <dbReference type="ARBA" id="ARBA00023008"/>
    </source>
</evidence>
<dbReference type="FunFam" id="1.20.1110.10:FF:000001">
    <property type="entry name" value="Calcium-transporting ATPase"/>
    <property type="match status" value="1"/>
</dbReference>
<dbReference type="GO" id="GO:0046872">
    <property type="term" value="F:metal ion binding"/>
    <property type="evidence" value="ECO:0007669"/>
    <property type="project" value="UniProtKB-KW"/>
</dbReference>
<keyword evidence="17" id="KW-0406">Ion transport</keyword>
<dbReference type="Pfam" id="PF00690">
    <property type="entry name" value="Cation_ATPase_N"/>
    <property type="match status" value="1"/>
</dbReference>
<comment type="subcellular location">
    <subcellularLocation>
        <location evidence="1">Cell membrane</location>
        <topology evidence="1">Multi-pass membrane protein</topology>
    </subcellularLocation>
</comment>
<feature type="transmembrane region" description="Helical" evidence="20">
    <location>
        <begin position="961"/>
        <end position="982"/>
    </location>
</feature>
<dbReference type="GO" id="GO:0005886">
    <property type="term" value="C:plasma membrane"/>
    <property type="evidence" value="ECO:0007669"/>
    <property type="project" value="UniProtKB-SubCell"/>
</dbReference>
<dbReference type="OMA" id="RRSVVFN"/>
<dbReference type="SFLD" id="SFLDF00027">
    <property type="entry name" value="p-type_atpase"/>
    <property type="match status" value="1"/>
</dbReference>
<name>A0A8B7NFV8_HYAAZ</name>
<evidence type="ECO:0000256" key="4">
    <source>
        <dbReference type="ARBA" id="ARBA00022475"/>
    </source>
</evidence>
<evidence type="ECO:0000256" key="15">
    <source>
        <dbReference type="ARBA" id="ARBA00022989"/>
    </source>
</evidence>
<evidence type="ECO:0000313" key="22">
    <source>
        <dbReference type="Proteomes" id="UP000694843"/>
    </source>
</evidence>
<proteinExistence type="inferred from homology"/>
<feature type="transmembrane region" description="Helical" evidence="20">
    <location>
        <begin position="1041"/>
        <end position="1062"/>
    </location>
</feature>
<keyword evidence="18 20" id="KW-0472">Membrane</keyword>
<feature type="transmembrane region" description="Helical" evidence="20">
    <location>
        <begin position="894"/>
        <end position="916"/>
    </location>
</feature>
<evidence type="ECO:0000256" key="9">
    <source>
        <dbReference type="ARBA" id="ARBA00022796"/>
    </source>
</evidence>
<dbReference type="InterPro" id="IPR004014">
    <property type="entry name" value="ATPase_P-typ_cation-transptr_N"/>
</dbReference>
<dbReference type="InterPro" id="IPR001757">
    <property type="entry name" value="P_typ_ATPase"/>
</dbReference>
<feature type="region of interest" description="Disordered" evidence="19">
    <location>
        <begin position="1"/>
        <end position="23"/>
    </location>
</feature>
<dbReference type="GO" id="GO:0051480">
    <property type="term" value="P:regulation of cytosolic calcium ion concentration"/>
    <property type="evidence" value="ECO:0007669"/>
    <property type="project" value="TreeGrafter"/>
</dbReference>
<dbReference type="FunFam" id="3.40.50.1000:FF:000144">
    <property type="entry name" value="copper-transporting ATPase 1 isoform X2"/>
    <property type="match status" value="1"/>
</dbReference>
<keyword evidence="11" id="KW-0067">ATP-binding</keyword>
<dbReference type="InterPro" id="IPR059000">
    <property type="entry name" value="ATPase_P-type_domA"/>
</dbReference>
<feature type="compositionally biased region" description="Polar residues" evidence="19">
    <location>
        <begin position="632"/>
        <end position="641"/>
    </location>
</feature>
<feature type="compositionally biased region" description="Polar residues" evidence="19">
    <location>
        <begin position="1"/>
        <end position="19"/>
    </location>
</feature>
<keyword evidence="6 20" id="KW-0812">Transmembrane</keyword>
<evidence type="ECO:0000256" key="17">
    <source>
        <dbReference type="ARBA" id="ARBA00023065"/>
    </source>
</evidence>
<dbReference type="SFLD" id="SFLDG00002">
    <property type="entry name" value="C1.7:_P-type_atpase_like"/>
    <property type="match status" value="1"/>
</dbReference>
<keyword evidence="5" id="KW-0109">Calcium transport</keyword>
<keyword evidence="12" id="KW-0460">Magnesium</keyword>
<feature type="transmembrane region" description="Helical" evidence="20">
    <location>
        <begin position="371"/>
        <end position="400"/>
    </location>
</feature>
<dbReference type="GO" id="GO:0005516">
    <property type="term" value="F:calmodulin binding"/>
    <property type="evidence" value="ECO:0007669"/>
    <property type="project" value="UniProtKB-KW"/>
</dbReference>
<evidence type="ECO:0000256" key="1">
    <source>
        <dbReference type="ARBA" id="ARBA00004651"/>
    </source>
</evidence>
<dbReference type="PANTHER" id="PTHR24093">
    <property type="entry name" value="CATION TRANSPORTING ATPASE"/>
    <property type="match status" value="1"/>
</dbReference>
<dbReference type="Pfam" id="PF00702">
    <property type="entry name" value="Hydrolase"/>
    <property type="match status" value="1"/>
</dbReference>
<keyword evidence="13" id="KW-0112">Calmodulin-binding</keyword>
<protein>
    <submittedName>
        <fullName evidence="23">Plasma membrane calcium-transporting ATPase 2-like</fullName>
    </submittedName>
</protein>
<keyword evidence="22" id="KW-1185">Reference proteome</keyword>
<evidence type="ECO:0000256" key="11">
    <source>
        <dbReference type="ARBA" id="ARBA00022840"/>
    </source>
</evidence>
<dbReference type="Gene3D" id="3.40.1110.10">
    <property type="entry name" value="Calcium-transporting ATPase, cytoplasmic domain N"/>
    <property type="match status" value="1"/>
</dbReference>
<dbReference type="Proteomes" id="UP000694843">
    <property type="component" value="Unplaced"/>
</dbReference>
<evidence type="ECO:0000256" key="19">
    <source>
        <dbReference type="SAM" id="MobiDB-lite"/>
    </source>
</evidence>
<dbReference type="InterPro" id="IPR008250">
    <property type="entry name" value="ATPase_P-typ_transduc_dom_A_sf"/>
</dbReference>
<keyword evidence="14" id="KW-1278">Translocase</keyword>
<dbReference type="GO" id="GO:0005388">
    <property type="term" value="F:P-type calcium transporter activity"/>
    <property type="evidence" value="ECO:0007669"/>
    <property type="project" value="TreeGrafter"/>
</dbReference>
<dbReference type="InterPro" id="IPR036412">
    <property type="entry name" value="HAD-like_sf"/>
</dbReference>
<dbReference type="Gene3D" id="1.20.1110.10">
    <property type="entry name" value="Calcium-transporting ATPase, transmembrane domain"/>
    <property type="match status" value="3"/>
</dbReference>
<gene>
    <name evidence="23" type="primary">LOC108669637</name>
</gene>
<dbReference type="AlphaFoldDB" id="A0A8B7NFV8"/>
<dbReference type="FunFam" id="2.70.150.10:FF:000001">
    <property type="entry name" value="Calcium-transporting ATPase"/>
    <property type="match status" value="1"/>
</dbReference>
<dbReference type="GeneID" id="108669637"/>
<dbReference type="KEGG" id="hazt:108669637"/>
<keyword evidence="4" id="KW-1003">Cell membrane</keyword>
<feature type="transmembrane region" description="Helical" evidence="20">
    <location>
        <begin position="328"/>
        <end position="351"/>
    </location>
</feature>
<dbReference type="CDD" id="cd02081">
    <property type="entry name" value="P-type_ATPase_Ca_PMCA-like"/>
    <property type="match status" value="1"/>
</dbReference>
<evidence type="ECO:0000256" key="7">
    <source>
        <dbReference type="ARBA" id="ARBA00022723"/>
    </source>
</evidence>
<dbReference type="SFLD" id="SFLDS00003">
    <property type="entry name" value="Haloacid_Dehalogenase"/>
    <property type="match status" value="1"/>
</dbReference>
<evidence type="ECO:0000256" key="10">
    <source>
        <dbReference type="ARBA" id="ARBA00022837"/>
    </source>
</evidence>
<dbReference type="GO" id="GO:0016887">
    <property type="term" value="F:ATP hydrolysis activity"/>
    <property type="evidence" value="ECO:0007669"/>
    <property type="project" value="InterPro"/>
</dbReference>
<feature type="transmembrane region" description="Helical" evidence="20">
    <location>
        <begin position="1074"/>
        <end position="1100"/>
    </location>
</feature>
<dbReference type="InterPro" id="IPR018303">
    <property type="entry name" value="ATPase_P-typ_P_site"/>
</dbReference>
<dbReference type="SUPFAM" id="SSF56784">
    <property type="entry name" value="HAD-like"/>
    <property type="match status" value="1"/>
</dbReference>
<comment type="similarity">
    <text evidence="2">Belongs to the cation transport ATPase (P-type) (TC 3.A.3) family. Type IIB subfamily.</text>
</comment>
<keyword evidence="10" id="KW-0106">Calcium</keyword>
<evidence type="ECO:0000256" key="14">
    <source>
        <dbReference type="ARBA" id="ARBA00022967"/>
    </source>
</evidence>
<feature type="compositionally biased region" description="Low complexity" evidence="19">
    <location>
        <begin position="642"/>
        <end position="657"/>
    </location>
</feature>
<feature type="region of interest" description="Disordered" evidence="19">
    <location>
        <begin position="631"/>
        <end position="697"/>
    </location>
</feature>
<evidence type="ECO:0000259" key="21">
    <source>
        <dbReference type="SMART" id="SM00831"/>
    </source>
</evidence>
<dbReference type="SUPFAM" id="SSF81653">
    <property type="entry name" value="Calcium ATPase, transduction domain A"/>
    <property type="match status" value="1"/>
</dbReference>
<dbReference type="SUPFAM" id="SSF81665">
    <property type="entry name" value="Calcium ATPase, transmembrane domain M"/>
    <property type="match status" value="1"/>
</dbReference>
<dbReference type="FunFam" id="1.20.1110.10:FF:000002">
    <property type="entry name" value="Calcium-transporting ATPase"/>
    <property type="match status" value="1"/>
</dbReference>
<dbReference type="Gene3D" id="2.70.150.10">
    <property type="entry name" value="Calcium-transporting ATPase, cytoplasmic transduction domain A"/>
    <property type="match status" value="1"/>
</dbReference>
<feature type="domain" description="Cation-transporting P-type ATPase N-terminal" evidence="21">
    <location>
        <begin position="76"/>
        <end position="152"/>
    </location>
</feature>
<sequence>MYRQTFSMKSPKSATNTEDQIYPMSPEEYDLESGVYSRDSSARRDNVGIVGNIAVTVEEIQLLMQTPASGAVSYIQKNFGSPENLCRKLGSHPSKGLPDEDSDYVQRKKRFGENFVPTKKPPSFLRLVLRASNDTTLIILLVAAIFSLGLSFYHDPNPDGEDHSSAWIEGAAILASVLVVVIVTAFNDWSKERQFRGLSEAVSGAKEASVIRGGQDMRISATELLVGDLYKIQYGDQLAADGVLLQGSDVKMDESSLTGEPDLVDKTVHEDILLFSGTNVMEGRGLMVVTAVGTHSRTGVIMSLLDSSGSSEGGGHTKSVLQKKLSKLALQIGKAGSVIAALTVFVMVLRFSIQHYVVDKKTFSVNDLFYFLKYLIVGVTVLVVAVPEGLPLAVTISLAFSVKRMLKDKNLVRHLDACETMGNATTICSDKTGTLTTNRMTAVQAYVEDTFYQSPPAPNSVTPSVSRLLAEAISVNSNYSSCIVPSERPGELPKQIGNKTECGLLGLVGNMGLSYETIRAHYPEKNFVKVFTFNSARKSMSTVVPLEGDVYRVFTKGASEVINSKCTHRISMEGRRVPHEHRDQVQLETDVISKMAAEGLRTIGIAYRDIHCSNKLVANLTHLSLEEERRASYTSGGSTPDSAKSSASTLSLGASLSDMNDPDAISQRKLSVGSSTSNAASLQRQQINSSESSDVDLDDENQVVSGLTLLAIVGVEDPVRPEVPAAIAQCRSAGITVRMVTGDNLATAKAIATKCGILEPGQNELMLDSEQFNRMIRDKEGTVQQDLMEEVWPRLRVLARSSPQDKHTLVKGIINSPRGSEVVAVTGDGTNDGPALKLADVGFAMVRFRIIFTDVAKEACDIVLTDDNFTSIVKAVMWGRNVYDSIAKFLQFQLTVNIVAVVVAFVSVCVISDSPLKAVQMLWVNLIMDTMASLALATEPPTEELLKREPYGRKKPLLSPIMIRNMVGQAIYMVTVIFVLLFKGHVILNIDSGLDNGINSPPSQHFTVIFNSFVIMTLFNEINSRKVHGELNVFVGIFRNIYFYVIWIGTFLVQILIVQVGGDAFSTAPLAIEQWALCVALGAFTLVWQFIIGVITRICLKRVCIESEHKLFEEVEHFNYDEEILKIKLQAQQNWINTIAAMQNQIRVVWAFKSPREEEAGVKYFEHESWATHSNNPERRSTLNFMPSVDGPV</sequence>
<dbReference type="InterPro" id="IPR006068">
    <property type="entry name" value="ATPase_P-typ_cation-transptr_C"/>
</dbReference>
<dbReference type="PANTHER" id="PTHR24093:SF369">
    <property type="entry name" value="CALCIUM-TRANSPORTING ATPASE"/>
    <property type="match status" value="1"/>
</dbReference>
<keyword evidence="7" id="KW-0479">Metal-binding</keyword>
<accession>A0A8B7NFV8</accession>
<keyword evidence="16" id="KW-0186">Copper</keyword>
<evidence type="ECO:0000256" key="12">
    <source>
        <dbReference type="ARBA" id="ARBA00022842"/>
    </source>
</evidence>
<organism evidence="22 23">
    <name type="scientific">Hyalella azteca</name>
    <name type="common">Amphipod</name>
    <dbReference type="NCBI Taxonomy" id="294128"/>
    <lineage>
        <taxon>Eukaryota</taxon>
        <taxon>Metazoa</taxon>
        <taxon>Ecdysozoa</taxon>
        <taxon>Arthropoda</taxon>
        <taxon>Crustacea</taxon>
        <taxon>Multicrustacea</taxon>
        <taxon>Malacostraca</taxon>
        <taxon>Eumalacostraca</taxon>
        <taxon>Peracarida</taxon>
        <taxon>Amphipoda</taxon>
        <taxon>Senticaudata</taxon>
        <taxon>Talitrida</taxon>
        <taxon>Talitroidea</taxon>
        <taxon>Hyalellidae</taxon>
        <taxon>Hyalella</taxon>
    </lineage>
</organism>
<dbReference type="PRINTS" id="PR00119">
    <property type="entry name" value="CATATPASE"/>
</dbReference>
<reference evidence="23" key="1">
    <citation type="submission" date="2025-08" db="UniProtKB">
        <authorList>
            <consortium name="RefSeq"/>
        </authorList>
    </citation>
    <scope>IDENTIFICATION</scope>
    <source>
        <tissue evidence="23">Whole organism</tissue>
    </source>
</reference>
<dbReference type="Pfam" id="PF00122">
    <property type="entry name" value="E1-E2_ATPase"/>
    <property type="match status" value="1"/>
</dbReference>
<evidence type="ECO:0000256" key="2">
    <source>
        <dbReference type="ARBA" id="ARBA00006124"/>
    </source>
</evidence>
<evidence type="ECO:0000256" key="18">
    <source>
        <dbReference type="ARBA" id="ARBA00023136"/>
    </source>
</evidence>
<keyword evidence="8" id="KW-0547">Nucleotide-binding</keyword>
<dbReference type="FunFam" id="1.20.1110.10:FF:000033">
    <property type="entry name" value="Calcium-transporting ATPase"/>
    <property type="match status" value="1"/>
</dbReference>
<keyword evidence="9" id="KW-0187">Copper transport</keyword>
<evidence type="ECO:0000256" key="6">
    <source>
        <dbReference type="ARBA" id="ARBA00022692"/>
    </source>
</evidence>
<keyword evidence="15 20" id="KW-1133">Transmembrane helix</keyword>
<feature type="compositionally biased region" description="Polar residues" evidence="19">
    <location>
        <begin position="668"/>
        <end position="688"/>
    </location>
</feature>
<dbReference type="RefSeq" id="XP_018012505.1">
    <property type="nucleotide sequence ID" value="XM_018157016.2"/>
</dbReference>
<evidence type="ECO:0000256" key="3">
    <source>
        <dbReference type="ARBA" id="ARBA00022448"/>
    </source>
</evidence>
<evidence type="ECO:0000256" key="8">
    <source>
        <dbReference type="ARBA" id="ARBA00022741"/>
    </source>
</evidence>
<dbReference type="Pfam" id="PF00689">
    <property type="entry name" value="Cation_ATPase_C"/>
    <property type="match status" value="1"/>
</dbReference>
<keyword evidence="3" id="KW-0813">Transport</keyword>
<dbReference type="InterPro" id="IPR023299">
    <property type="entry name" value="ATPase_P-typ_cyto_dom_N"/>
</dbReference>
<dbReference type="PROSITE" id="PS00154">
    <property type="entry name" value="ATPASE_E1_E2"/>
    <property type="match status" value="1"/>
</dbReference>
<dbReference type="Pfam" id="PF13246">
    <property type="entry name" value="Cation_ATPase"/>
    <property type="match status" value="1"/>
</dbReference>
<feature type="transmembrane region" description="Helical" evidence="20">
    <location>
        <begin position="135"/>
        <end position="154"/>
    </location>
</feature>
<evidence type="ECO:0000313" key="23">
    <source>
        <dbReference type="RefSeq" id="XP_018012505.1"/>
    </source>
</evidence>
<dbReference type="PRINTS" id="PR00121">
    <property type="entry name" value="NAKATPASE"/>
</dbReference>
<dbReference type="OrthoDB" id="116380at2759"/>
<feature type="transmembrane region" description="Helical" evidence="20">
    <location>
        <begin position="166"/>
        <end position="186"/>
    </location>
</feature>
<dbReference type="SUPFAM" id="SSF81660">
    <property type="entry name" value="Metal cation-transporting ATPase, ATP-binding domain N"/>
    <property type="match status" value="1"/>
</dbReference>
<dbReference type="InterPro" id="IPR023298">
    <property type="entry name" value="ATPase_P-typ_TM_dom_sf"/>
</dbReference>